<accession>A0A067P565</accession>
<reference evidence="2" key="1">
    <citation type="journal article" date="2014" name="Proc. Natl. Acad. Sci. U.S.A.">
        <title>Extensive sampling of basidiomycete genomes demonstrates inadequacy of the white-rot/brown-rot paradigm for wood decay fungi.</title>
        <authorList>
            <person name="Riley R."/>
            <person name="Salamov A.A."/>
            <person name="Brown D.W."/>
            <person name="Nagy L.G."/>
            <person name="Floudas D."/>
            <person name="Held B.W."/>
            <person name="Levasseur A."/>
            <person name="Lombard V."/>
            <person name="Morin E."/>
            <person name="Otillar R."/>
            <person name="Lindquist E.A."/>
            <person name="Sun H."/>
            <person name="LaButti K.M."/>
            <person name="Schmutz J."/>
            <person name="Jabbour D."/>
            <person name="Luo H."/>
            <person name="Baker S.E."/>
            <person name="Pisabarro A.G."/>
            <person name="Walton J.D."/>
            <person name="Blanchette R.A."/>
            <person name="Henrissat B."/>
            <person name="Martin F."/>
            <person name="Cullen D."/>
            <person name="Hibbett D.S."/>
            <person name="Grigoriev I.V."/>
        </authorList>
    </citation>
    <scope>NUCLEOTIDE SEQUENCE [LARGE SCALE GENOMIC DNA]</scope>
    <source>
        <strain evidence="2">MUCL 33604</strain>
    </source>
</reference>
<protein>
    <submittedName>
        <fullName evidence="1">Uncharacterized protein</fullName>
    </submittedName>
</protein>
<name>A0A067P565_9AGAM</name>
<dbReference type="HOGENOM" id="CLU_000384_32_2_1"/>
<gene>
    <name evidence="1" type="ORF">JAAARDRAFT_144152</name>
</gene>
<keyword evidence="2" id="KW-1185">Reference proteome</keyword>
<dbReference type="AlphaFoldDB" id="A0A067P565"/>
<feature type="non-terminal residue" evidence="1">
    <location>
        <position position="1"/>
    </location>
</feature>
<proteinExistence type="predicted"/>
<evidence type="ECO:0000313" key="2">
    <source>
        <dbReference type="Proteomes" id="UP000027265"/>
    </source>
</evidence>
<evidence type="ECO:0000313" key="1">
    <source>
        <dbReference type="EMBL" id="KDQ48965.1"/>
    </source>
</evidence>
<dbReference type="OrthoDB" id="128646at2759"/>
<dbReference type="InParanoid" id="A0A067P565"/>
<dbReference type="EMBL" id="KL197897">
    <property type="protein sequence ID" value="KDQ48965.1"/>
    <property type="molecule type" value="Genomic_DNA"/>
</dbReference>
<organism evidence="1 2">
    <name type="scientific">Jaapia argillacea MUCL 33604</name>
    <dbReference type="NCBI Taxonomy" id="933084"/>
    <lineage>
        <taxon>Eukaryota</taxon>
        <taxon>Fungi</taxon>
        <taxon>Dikarya</taxon>
        <taxon>Basidiomycota</taxon>
        <taxon>Agaricomycotina</taxon>
        <taxon>Agaricomycetes</taxon>
        <taxon>Agaricomycetidae</taxon>
        <taxon>Jaapiales</taxon>
        <taxon>Jaapiaceae</taxon>
        <taxon>Jaapia</taxon>
    </lineage>
</organism>
<dbReference type="Proteomes" id="UP000027265">
    <property type="component" value="Unassembled WGS sequence"/>
</dbReference>
<dbReference type="STRING" id="933084.A0A067P565"/>
<sequence length="89" mass="10435">LPTRTPVHNIDNLENVDGEICYYIELGEEHTLKGNQFYLTNIGKENIILRSDWLLEHNPEIDWQTYTLDLTKCPDTYQPQDRPILHGPN</sequence>